<reference evidence="2" key="3">
    <citation type="submission" date="2022-06" db="UniProtKB">
        <authorList>
            <consortium name="EnsemblPlants"/>
        </authorList>
    </citation>
    <scope>IDENTIFICATION</scope>
</reference>
<evidence type="ECO:0000259" key="1">
    <source>
        <dbReference type="Pfam" id="PF23635"/>
    </source>
</evidence>
<dbReference type="PANTHER" id="PTHR33186">
    <property type="entry name" value="OS10G0136150 PROTEIN-RELATED"/>
    <property type="match status" value="1"/>
</dbReference>
<feature type="domain" description="F-box protein AT5G49610-like beta-propeller" evidence="1">
    <location>
        <begin position="16"/>
        <end position="157"/>
    </location>
</feature>
<organism evidence="2 3">
    <name type="scientific">Triticum urartu</name>
    <name type="common">Red wild einkorn</name>
    <name type="synonym">Crithodium urartu</name>
    <dbReference type="NCBI Taxonomy" id="4572"/>
    <lineage>
        <taxon>Eukaryota</taxon>
        <taxon>Viridiplantae</taxon>
        <taxon>Streptophyta</taxon>
        <taxon>Embryophyta</taxon>
        <taxon>Tracheophyta</taxon>
        <taxon>Spermatophyta</taxon>
        <taxon>Magnoliopsida</taxon>
        <taxon>Liliopsida</taxon>
        <taxon>Poales</taxon>
        <taxon>Poaceae</taxon>
        <taxon>BOP clade</taxon>
        <taxon>Pooideae</taxon>
        <taxon>Triticodae</taxon>
        <taxon>Triticeae</taxon>
        <taxon>Triticinae</taxon>
        <taxon>Triticum</taxon>
    </lineage>
</organism>
<sequence>MPPVLVKGALHFMLVYARDGHVEILKYDLRCSCLSLVDVPLVGPGIHGAAILMAMEDRSLGFAHVDGLTLHIWSREMDFNRVASWSHRTIIDLRNLLPIQNTDERLRLIGSVEGSDTVFVTTDLGIYEINVKSQRWKEIWKSEKFRALIPYMSFYNPQ</sequence>
<dbReference type="AlphaFoldDB" id="A0A8R7Q6R8"/>
<dbReference type="Proteomes" id="UP000015106">
    <property type="component" value="Chromosome 4"/>
</dbReference>
<dbReference type="EnsemblPlants" id="TuG1812G0400003604.01.T01">
    <property type="protein sequence ID" value="TuG1812G0400003604.01.T01.cds458315"/>
    <property type="gene ID" value="TuG1812G0400003604.01"/>
</dbReference>
<accession>A0A8R7Q6R8</accession>
<reference evidence="2" key="2">
    <citation type="submission" date="2018-03" db="EMBL/GenBank/DDBJ databases">
        <title>The Triticum urartu genome reveals the dynamic nature of wheat genome evolution.</title>
        <authorList>
            <person name="Ling H."/>
            <person name="Ma B."/>
            <person name="Shi X."/>
            <person name="Liu H."/>
            <person name="Dong L."/>
            <person name="Sun H."/>
            <person name="Cao Y."/>
            <person name="Gao Q."/>
            <person name="Zheng S."/>
            <person name="Li Y."/>
            <person name="Yu Y."/>
            <person name="Du H."/>
            <person name="Qi M."/>
            <person name="Li Y."/>
            <person name="Yu H."/>
            <person name="Cui Y."/>
            <person name="Wang N."/>
            <person name="Chen C."/>
            <person name="Wu H."/>
            <person name="Zhao Y."/>
            <person name="Zhang J."/>
            <person name="Li Y."/>
            <person name="Zhou W."/>
            <person name="Zhang B."/>
            <person name="Hu W."/>
            <person name="Eijk M."/>
            <person name="Tang J."/>
            <person name="Witsenboer H."/>
            <person name="Zhao S."/>
            <person name="Li Z."/>
            <person name="Zhang A."/>
            <person name="Wang D."/>
            <person name="Liang C."/>
        </authorList>
    </citation>
    <scope>NUCLEOTIDE SEQUENCE [LARGE SCALE GENOMIC DNA]</scope>
    <source>
        <strain evidence="2">cv. G1812</strain>
    </source>
</reference>
<protein>
    <recommendedName>
        <fullName evidence="1">F-box protein AT5G49610-like beta-propeller domain-containing protein</fullName>
    </recommendedName>
</protein>
<dbReference type="Gramene" id="TuG1812G0400003604.01.T01">
    <property type="protein sequence ID" value="TuG1812G0400003604.01.T01.cds458315"/>
    <property type="gene ID" value="TuG1812G0400003604.01"/>
</dbReference>
<proteinExistence type="predicted"/>
<evidence type="ECO:0000313" key="2">
    <source>
        <dbReference type="EnsemblPlants" id="TuG1812G0400003604.01.T01.cds458315"/>
    </source>
</evidence>
<dbReference type="PANTHER" id="PTHR33186:SF28">
    <property type="entry name" value="F-BOX DOMAIN-CONTAINING PROTEIN"/>
    <property type="match status" value="1"/>
</dbReference>
<dbReference type="Pfam" id="PF23635">
    <property type="entry name" value="Beta-prop_AT5G49610-like"/>
    <property type="match status" value="1"/>
</dbReference>
<name>A0A8R7Q6R8_TRIUA</name>
<reference evidence="3" key="1">
    <citation type="journal article" date="2013" name="Nature">
        <title>Draft genome of the wheat A-genome progenitor Triticum urartu.</title>
        <authorList>
            <person name="Ling H.Q."/>
            <person name="Zhao S."/>
            <person name="Liu D."/>
            <person name="Wang J."/>
            <person name="Sun H."/>
            <person name="Zhang C."/>
            <person name="Fan H."/>
            <person name="Li D."/>
            <person name="Dong L."/>
            <person name="Tao Y."/>
            <person name="Gao C."/>
            <person name="Wu H."/>
            <person name="Li Y."/>
            <person name="Cui Y."/>
            <person name="Guo X."/>
            <person name="Zheng S."/>
            <person name="Wang B."/>
            <person name="Yu K."/>
            <person name="Liang Q."/>
            <person name="Yang W."/>
            <person name="Lou X."/>
            <person name="Chen J."/>
            <person name="Feng M."/>
            <person name="Jian J."/>
            <person name="Zhang X."/>
            <person name="Luo G."/>
            <person name="Jiang Y."/>
            <person name="Liu J."/>
            <person name="Wang Z."/>
            <person name="Sha Y."/>
            <person name="Zhang B."/>
            <person name="Wu H."/>
            <person name="Tang D."/>
            <person name="Shen Q."/>
            <person name="Xue P."/>
            <person name="Zou S."/>
            <person name="Wang X."/>
            <person name="Liu X."/>
            <person name="Wang F."/>
            <person name="Yang Y."/>
            <person name="An X."/>
            <person name="Dong Z."/>
            <person name="Zhang K."/>
            <person name="Zhang X."/>
            <person name="Luo M.C."/>
            <person name="Dvorak J."/>
            <person name="Tong Y."/>
            <person name="Wang J."/>
            <person name="Yang H."/>
            <person name="Li Z."/>
            <person name="Wang D."/>
            <person name="Zhang A."/>
            <person name="Wang J."/>
        </authorList>
    </citation>
    <scope>NUCLEOTIDE SEQUENCE</scope>
    <source>
        <strain evidence="3">cv. G1812</strain>
    </source>
</reference>
<dbReference type="InterPro" id="IPR056594">
    <property type="entry name" value="AT5G49610-like_b-prop"/>
</dbReference>
<keyword evidence="3" id="KW-1185">Reference proteome</keyword>
<evidence type="ECO:0000313" key="3">
    <source>
        <dbReference type="Proteomes" id="UP000015106"/>
    </source>
</evidence>